<dbReference type="PANTHER" id="PTHR47074">
    <property type="entry name" value="BNAC02G40300D PROTEIN"/>
    <property type="match status" value="1"/>
</dbReference>
<feature type="domain" description="RNase H type-1" evidence="1">
    <location>
        <begin position="96"/>
        <end position="215"/>
    </location>
</feature>
<reference evidence="2" key="1">
    <citation type="submission" date="2022-07" db="EMBL/GenBank/DDBJ databases">
        <authorList>
            <person name="Macas J."/>
            <person name="Novak P."/>
            <person name="Neumann P."/>
        </authorList>
    </citation>
    <scope>NUCLEOTIDE SEQUENCE</scope>
</reference>
<comment type="caution">
    <text evidence="2">The sequence shown here is derived from an EMBL/GenBank/DDBJ whole genome shotgun (WGS) entry which is preliminary data.</text>
</comment>
<accession>A0AAV0EGF3</accession>
<dbReference type="InterPro" id="IPR002156">
    <property type="entry name" value="RNaseH_domain"/>
</dbReference>
<dbReference type="Pfam" id="PF13456">
    <property type="entry name" value="RVT_3"/>
    <property type="match status" value="1"/>
</dbReference>
<dbReference type="PANTHER" id="PTHR47074:SF11">
    <property type="entry name" value="REVERSE TRANSCRIPTASE-LIKE PROTEIN"/>
    <property type="match status" value="1"/>
</dbReference>
<dbReference type="AlphaFoldDB" id="A0AAV0EGF3"/>
<dbReference type="InterPro" id="IPR036397">
    <property type="entry name" value="RNaseH_sf"/>
</dbReference>
<sequence>MPAASSSGIPGWFLVNWVRRKEDLAKLIWGCWAIWGERNCRVWQQASSPVCQFMLKAEAFVTGWAQAQTARREGRLAGQRMTASWCCPAAGMVKLNVDAAVRTGYCGLGWCLRDEEGKFVAGAARKWQGNLSVLEAELIGIREALSWLLDFEWRAIEVESDASRAISEILKGSSISSYGLVAADIRDIANNFASISFSHVRRSANKAAHVMAKAACSLSDLQSWFTHPPFLSHM</sequence>
<gene>
    <name evidence="2" type="ORF">CEPIT_LOCUS24390</name>
</gene>
<dbReference type="CDD" id="cd06222">
    <property type="entry name" value="RNase_H_like"/>
    <property type="match status" value="1"/>
</dbReference>
<keyword evidence="3" id="KW-1185">Reference proteome</keyword>
<dbReference type="InterPro" id="IPR012337">
    <property type="entry name" value="RNaseH-like_sf"/>
</dbReference>
<dbReference type="Proteomes" id="UP001152523">
    <property type="component" value="Unassembled WGS sequence"/>
</dbReference>
<dbReference type="GO" id="GO:0004523">
    <property type="term" value="F:RNA-DNA hybrid ribonuclease activity"/>
    <property type="evidence" value="ECO:0007669"/>
    <property type="project" value="InterPro"/>
</dbReference>
<dbReference type="InterPro" id="IPR052929">
    <property type="entry name" value="RNase_H-like_EbsB-rel"/>
</dbReference>
<evidence type="ECO:0000259" key="1">
    <source>
        <dbReference type="Pfam" id="PF13456"/>
    </source>
</evidence>
<name>A0AAV0EGF3_9ASTE</name>
<dbReference type="InterPro" id="IPR044730">
    <property type="entry name" value="RNase_H-like_dom_plant"/>
</dbReference>
<proteinExistence type="predicted"/>
<dbReference type="GO" id="GO:0003676">
    <property type="term" value="F:nucleic acid binding"/>
    <property type="evidence" value="ECO:0007669"/>
    <property type="project" value="InterPro"/>
</dbReference>
<organism evidence="2 3">
    <name type="scientific">Cuscuta epithymum</name>
    <dbReference type="NCBI Taxonomy" id="186058"/>
    <lineage>
        <taxon>Eukaryota</taxon>
        <taxon>Viridiplantae</taxon>
        <taxon>Streptophyta</taxon>
        <taxon>Embryophyta</taxon>
        <taxon>Tracheophyta</taxon>
        <taxon>Spermatophyta</taxon>
        <taxon>Magnoliopsida</taxon>
        <taxon>eudicotyledons</taxon>
        <taxon>Gunneridae</taxon>
        <taxon>Pentapetalae</taxon>
        <taxon>asterids</taxon>
        <taxon>lamiids</taxon>
        <taxon>Solanales</taxon>
        <taxon>Convolvulaceae</taxon>
        <taxon>Cuscuteae</taxon>
        <taxon>Cuscuta</taxon>
        <taxon>Cuscuta subgen. Cuscuta</taxon>
    </lineage>
</organism>
<dbReference type="SUPFAM" id="SSF53098">
    <property type="entry name" value="Ribonuclease H-like"/>
    <property type="match status" value="1"/>
</dbReference>
<dbReference type="EMBL" id="CAMAPF010000924">
    <property type="protein sequence ID" value="CAH9122326.1"/>
    <property type="molecule type" value="Genomic_DNA"/>
</dbReference>
<protein>
    <recommendedName>
        <fullName evidence="1">RNase H type-1 domain-containing protein</fullName>
    </recommendedName>
</protein>
<dbReference type="Gene3D" id="3.30.420.10">
    <property type="entry name" value="Ribonuclease H-like superfamily/Ribonuclease H"/>
    <property type="match status" value="1"/>
</dbReference>
<evidence type="ECO:0000313" key="2">
    <source>
        <dbReference type="EMBL" id="CAH9122326.1"/>
    </source>
</evidence>
<evidence type="ECO:0000313" key="3">
    <source>
        <dbReference type="Proteomes" id="UP001152523"/>
    </source>
</evidence>